<name>A0A1N7MTX8_9BACL</name>
<evidence type="ECO:0000313" key="5">
    <source>
        <dbReference type="Proteomes" id="UP000186795"/>
    </source>
</evidence>
<dbReference type="EMBL" id="FTOD01000007">
    <property type="protein sequence ID" value="SIS89556.1"/>
    <property type="molecule type" value="Genomic_DNA"/>
</dbReference>
<feature type="coiled-coil region" evidence="1">
    <location>
        <begin position="65"/>
        <end position="99"/>
    </location>
</feature>
<evidence type="ECO:0000313" key="4">
    <source>
        <dbReference type="EMBL" id="SIS89556.1"/>
    </source>
</evidence>
<accession>A0A1N7MTX8</accession>
<dbReference type="OrthoDB" id="2991591at2"/>
<evidence type="ECO:0000256" key="1">
    <source>
        <dbReference type="SAM" id="Coils"/>
    </source>
</evidence>
<dbReference type="InterPro" id="IPR007060">
    <property type="entry name" value="FtsL/DivIC"/>
</dbReference>
<gene>
    <name evidence="4" type="ORF">SAMN05421790_10746</name>
</gene>
<evidence type="ECO:0000256" key="2">
    <source>
        <dbReference type="SAM" id="MobiDB-lite"/>
    </source>
</evidence>
<feature type="transmembrane region" description="Helical" evidence="3">
    <location>
        <begin position="42"/>
        <end position="60"/>
    </location>
</feature>
<keyword evidence="3" id="KW-0812">Transmembrane</keyword>
<feature type="compositionally biased region" description="Polar residues" evidence="2">
    <location>
        <begin position="1"/>
        <end position="14"/>
    </location>
</feature>
<keyword evidence="5" id="KW-1185">Reference proteome</keyword>
<keyword evidence="4" id="KW-0132">Cell division</keyword>
<dbReference type="GO" id="GO:0051301">
    <property type="term" value="P:cell division"/>
    <property type="evidence" value="ECO:0007669"/>
    <property type="project" value="UniProtKB-KW"/>
</dbReference>
<keyword evidence="1" id="KW-0175">Coiled coil</keyword>
<feature type="compositionally biased region" description="Pro residues" evidence="2">
    <location>
        <begin position="20"/>
        <end position="30"/>
    </location>
</feature>
<keyword evidence="3" id="KW-1133">Transmembrane helix</keyword>
<evidence type="ECO:0000256" key="3">
    <source>
        <dbReference type="SAM" id="Phobius"/>
    </source>
</evidence>
<keyword evidence="4" id="KW-0131">Cell cycle</keyword>
<dbReference type="Proteomes" id="UP000186795">
    <property type="component" value="Unassembled WGS sequence"/>
</dbReference>
<proteinExistence type="predicted"/>
<sequence>MNNRGSSENVVSFHSTPSAPSTPPSSPRRPPLPRRVRLRRRIWLILMLILFLWSGSEWIIQTRAVHSKEAALVEKRRELALLEKERRELKQEINRLQDEDYLFELARKMGYGKPGEEILDVSDLP</sequence>
<dbReference type="AlphaFoldDB" id="A0A1N7MTX8"/>
<organism evidence="4 5">
    <name type="scientific">Kroppenstedtia eburnea</name>
    <dbReference type="NCBI Taxonomy" id="714067"/>
    <lineage>
        <taxon>Bacteria</taxon>
        <taxon>Bacillati</taxon>
        <taxon>Bacillota</taxon>
        <taxon>Bacilli</taxon>
        <taxon>Bacillales</taxon>
        <taxon>Thermoactinomycetaceae</taxon>
        <taxon>Kroppenstedtia</taxon>
    </lineage>
</organism>
<dbReference type="Pfam" id="PF04977">
    <property type="entry name" value="DivIC"/>
    <property type="match status" value="1"/>
</dbReference>
<feature type="region of interest" description="Disordered" evidence="2">
    <location>
        <begin position="1"/>
        <end position="32"/>
    </location>
</feature>
<keyword evidence="3" id="KW-0472">Membrane</keyword>
<reference evidence="5" key="1">
    <citation type="submission" date="2017-01" db="EMBL/GenBank/DDBJ databases">
        <authorList>
            <person name="Varghese N."/>
            <person name="Submissions S."/>
        </authorList>
    </citation>
    <scope>NUCLEOTIDE SEQUENCE [LARGE SCALE GENOMIC DNA]</scope>
    <source>
        <strain evidence="5">DSM 45196</strain>
    </source>
</reference>
<protein>
    <submittedName>
        <fullName evidence="4">Cell division protein DivIC</fullName>
    </submittedName>
</protein>
<dbReference type="RefSeq" id="WP_076525243.1">
    <property type="nucleotide sequence ID" value="NZ_FTOD01000007.1"/>
</dbReference>